<feature type="domain" description="RNA polymerase sigma factor 70 region 4 type 2" evidence="8">
    <location>
        <begin position="142"/>
        <end position="193"/>
    </location>
</feature>
<dbReference type="GO" id="GO:0016987">
    <property type="term" value="F:sigma factor activity"/>
    <property type="evidence" value="ECO:0007669"/>
    <property type="project" value="UniProtKB-KW"/>
</dbReference>
<dbReference type="InterPro" id="IPR000838">
    <property type="entry name" value="RNA_pol_sigma70_ECF_CS"/>
</dbReference>
<dbReference type="PANTHER" id="PTHR43133">
    <property type="entry name" value="RNA POLYMERASE ECF-TYPE SIGMA FACTO"/>
    <property type="match status" value="1"/>
</dbReference>
<evidence type="ECO:0000256" key="1">
    <source>
        <dbReference type="ARBA" id="ARBA00010641"/>
    </source>
</evidence>
<proteinExistence type="inferred from homology"/>
<dbReference type="InterPro" id="IPR007627">
    <property type="entry name" value="RNA_pol_sigma70_r2"/>
</dbReference>
<dbReference type="PANTHER" id="PTHR43133:SF51">
    <property type="entry name" value="RNA POLYMERASE SIGMA FACTOR"/>
    <property type="match status" value="1"/>
</dbReference>
<dbReference type="SUPFAM" id="SSF88659">
    <property type="entry name" value="Sigma3 and sigma4 domains of RNA polymerase sigma factors"/>
    <property type="match status" value="1"/>
</dbReference>
<dbReference type="EMBL" id="NJBN01000007">
    <property type="protein sequence ID" value="TKJ39836.1"/>
    <property type="molecule type" value="Genomic_DNA"/>
</dbReference>
<dbReference type="InterPro" id="IPR013324">
    <property type="entry name" value="RNA_pol_sigma_r3/r4-like"/>
</dbReference>
<keyword evidence="5 6" id="KW-0804">Transcription</keyword>
<evidence type="ECO:0000256" key="3">
    <source>
        <dbReference type="ARBA" id="ARBA00023082"/>
    </source>
</evidence>
<dbReference type="CDD" id="cd06171">
    <property type="entry name" value="Sigma70_r4"/>
    <property type="match status" value="1"/>
</dbReference>
<evidence type="ECO:0000313" key="10">
    <source>
        <dbReference type="Proteomes" id="UP000319619"/>
    </source>
</evidence>
<keyword evidence="2 6" id="KW-0805">Transcription regulation</keyword>
<evidence type="ECO:0000313" key="9">
    <source>
        <dbReference type="EMBL" id="TKJ39836.1"/>
    </source>
</evidence>
<reference evidence="9 10" key="1">
    <citation type="submission" date="2017-06" db="EMBL/GenBank/DDBJ databases">
        <title>Novel microbial phyla capable of carbon fixation and sulfur reduction in deep-sea sediments.</title>
        <authorList>
            <person name="Huang J."/>
            <person name="Baker B."/>
            <person name="Wang Y."/>
        </authorList>
    </citation>
    <scope>NUCLEOTIDE SEQUENCE [LARGE SCALE GENOMIC DNA]</scope>
    <source>
        <strain evidence="9">B3_LCP</strain>
    </source>
</reference>
<dbReference type="InterPro" id="IPR014284">
    <property type="entry name" value="RNA_pol_sigma-70_dom"/>
</dbReference>
<dbReference type="GO" id="GO:0003677">
    <property type="term" value="F:DNA binding"/>
    <property type="evidence" value="ECO:0007669"/>
    <property type="project" value="UniProtKB-KW"/>
</dbReference>
<dbReference type="InterPro" id="IPR013325">
    <property type="entry name" value="RNA_pol_sigma_r2"/>
</dbReference>
<dbReference type="GO" id="GO:0006352">
    <property type="term" value="P:DNA-templated transcription initiation"/>
    <property type="evidence" value="ECO:0007669"/>
    <property type="project" value="InterPro"/>
</dbReference>
<name>A0A532UY12_UNCL8</name>
<organism evidence="9 10">
    <name type="scientific">candidate division LCP-89 bacterium B3_LCP</name>
    <dbReference type="NCBI Taxonomy" id="2012998"/>
    <lineage>
        <taxon>Bacteria</taxon>
        <taxon>Pseudomonadati</taxon>
        <taxon>Bacteria division LCP-89</taxon>
    </lineage>
</organism>
<comment type="similarity">
    <text evidence="1 6">Belongs to the sigma-70 factor family. ECF subfamily.</text>
</comment>
<dbReference type="NCBIfam" id="TIGR02937">
    <property type="entry name" value="sigma70-ECF"/>
    <property type="match status" value="1"/>
</dbReference>
<evidence type="ECO:0000256" key="2">
    <source>
        <dbReference type="ARBA" id="ARBA00023015"/>
    </source>
</evidence>
<dbReference type="Gene3D" id="1.10.1740.10">
    <property type="match status" value="1"/>
</dbReference>
<dbReference type="AlphaFoldDB" id="A0A532UY12"/>
<dbReference type="InterPro" id="IPR013249">
    <property type="entry name" value="RNA_pol_sigma70_r4_t2"/>
</dbReference>
<dbReference type="InterPro" id="IPR036388">
    <property type="entry name" value="WH-like_DNA-bd_sf"/>
</dbReference>
<dbReference type="Pfam" id="PF08281">
    <property type="entry name" value="Sigma70_r4_2"/>
    <property type="match status" value="1"/>
</dbReference>
<accession>A0A532UY12</accession>
<dbReference type="Proteomes" id="UP000319619">
    <property type="component" value="Unassembled WGS sequence"/>
</dbReference>
<keyword evidence="3 6" id="KW-0731">Sigma factor</keyword>
<evidence type="ECO:0000259" key="7">
    <source>
        <dbReference type="Pfam" id="PF04542"/>
    </source>
</evidence>
<dbReference type="InterPro" id="IPR039425">
    <property type="entry name" value="RNA_pol_sigma-70-like"/>
</dbReference>
<evidence type="ECO:0000256" key="6">
    <source>
        <dbReference type="RuleBase" id="RU000716"/>
    </source>
</evidence>
<comment type="caution">
    <text evidence="9">The sequence shown here is derived from an EMBL/GenBank/DDBJ whole genome shotgun (WGS) entry which is preliminary data.</text>
</comment>
<dbReference type="Pfam" id="PF04542">
    <property type="entry name" value="Sigma70_r2"/>
    <property type="match status" value="1"/>
</dbReference>
<gene>
    <name evidence="9" type="ORF">CEE37_11200</name>
</gene>
<evidence type="ECO:0000256" key="5">
    <source>
        <dbReference type="ARBA" id="ARBA00023163"/>
    </source>
</evidence>
<protein>
    <recommendedName>
        <fullName evidence="6">RNA polymerase sigma factor</fullName>
    </recommendedName>
</protein>
<evidence type="ECO:0000256" key="4">
    <source>
        <dbReference type="ARBA" id="ARBA00023125"/>
    </source>
</evidence>
<evidence type="ECO:0000259" key="8">
    <source>
        <dbReference type="Pfam" id="PF08281"/>
    </source>
</evidence>
<dbReference type="PROSITE" id="PS01063">
    <property type="entry name" value="SIGMA70_ECF"/>
    <property type="match status" value="1"/>
</dbReference>
<feature type="domain" description="RNA polymerase sigma-70 region 2" evidence="7">
    <location>
        <begin position="41"/>
        <end position="105"/>
    </location>
</feature>
<keyword evidence="4 6" id="KW-0238">DNA-binding</keyword>
<dbReference type="Gene3D" id="1.10.10.10">
    <property type="entry name" value="Winged helix-like DNA-binding domain superfamily/Winged helix DNA-binding domain"/>
    <property type="match status" value="1"/>
</dbReference>
<dbReference type="SUPFAM" id="SSF88946">
    <property type="entry name" value="Sigma2 domain of RNA polymerase sigma factors"/>
    <property type="match status" value="1"/>
</dbReference>
<sequence length="202" mass="23898">MTDKVIKNIIIPKTNSERITDERLIADFQNGDLSAFEEIVYRYQGQLINFVGRLLNDRIAAEDIVQETFLRVYRNKHRYREIARFSTWIYTIAGNLARTELRRRKIRNFFSISQRGDTEKDYEIPDTSIDVEKQVERKINKEQVMKAITTLPVYFREVIILRDVQDLSYEEISNILKVPLGTVKSRVNRGRTQIQKKLKGRL</sequence>